<keyword evidence="2" id="KW-1185">Reference proteome</keyword>
<gene>
    <name evidence="1" type="ORF">G7K_3620-t1</name>
</gene>
<evidence type="ECO:0000313" key="1">
    <source>
        <dbReference type="EMBL" id="GAO49470.1"/>
    </source>
</evidence>
<sequence>MKGVSTWMLCSTENLTRLRHQSFQRKALHAKAFVGTGRWFRMSSRAANGVVANLTIGNSKTHEWKFSCLSRKDLSVDDARVLVQYLLRCKLRICDDAFYHGLAFSYELSSPTLLPSGAELFLLFLNWRSSSKDSTRETTSAEGREAALDRKTGCRQISSSFGERRFLRMSFVRLSTFGKKQSLVPDGSAITHDLLENPCLFKDFGGSSNDGGEDTSAECRVYGNNMAKASQCLVRDLEVALTMYWWS</sequence>
<reference evidence="1 2" key="1">
    <citation type="journal article" date="2011" name="J. Gen. Appl. Microbiol.">
        <title>Draft genome sequencing of the enigmatic yeast Saitoella complicata.</title>
        <authorList>
            <person name="Nishida H."/>
            <person name="Hamamoto M."/>
            <person name="Sugiyama J."/>
        </authorList>
    </citation>
    <scope>NUCLEOTIDE SEQUENCE [LARGE SCALE GENOMIC DNA]</scope>
    <source>
        <strain evidence="1 2">NRRL Y-17804</strain>
    </source>
</reference>
<dbReference type="EMBL" id="BACD03000023">
    <property type="protein sequence ID" value="GAO49470.1"/>
    <property type="molecule type" value="Genomic_DNA"/>
</dbReference>
<name>A0A0E9NJ92_SAICN</name>
<reference evidence="1 2" key="2">
    <citation type="journal article" date="2014" name="J. Gen. Appl. Microbiol.">
        <title>The early diverging ascomycetous budding yeast Saitoella complicata has three histone deacetylases belonging to the Clr6, Hos2, and Rpd3 lineages.</title>
        <authorList>
            <person name="Nishida H."/>
            <person name="Matsumoto T."/>
            <person name="Kondo S."/>
            <person name="Hamamoto M."/>
            <person name="Yoshikawa H."/>
        </authorList>
    </citation>
    <scope>NUCLEOTIDE SEQUENCE [LARGE SCALE GENOMIC DNA]</scope>
    <source>
        <strain evidence="1 2">NRRL Y-17804</strain>
    </source>
</reference>
<comment type="caution">
    <text evidence="1">The sequence shown here is derived from an EMBL/GenBank/DDBJ whole genome shotgun (WGS) entry which is preliminary data.</text>
</comment>
<organism evidence="1 2">
    <name type="scientific">Saitoella complicata (strain BCRC 22490 / CBS 7301 / JCM 7358 / NBRC 10748 / NRRL Y-17804)</name>
    <dbReference type="NCBI Taxonomy" id="698492"/>
    <lineage>
        <taxon>Eukaryota</taxon>
        <taxon>Fungi</taxon>
        <taxon>Dikarya</taxon>
        <taxon>Ascomycota</taxon>
        <taxon>Taphrinomycotina</taxon>
        <taxon>Taphrinomycotina incertae sedis</taxon>
        <taxon>Saitoella</taxon>
    </lineage>
</organism>
<dbReference type="AlphaFoldDB" id="A0A0E9NJ92"/>
<evidence type="ECO:0000313" key="2">
    <source>
        <dbReference type="Proteomes" id="UP000033140"/>
    </source>
</evidence>
<dbReference type="Proteomes" id="UP000033140">
    <property type="component" value="Unassembled WGS sequence"/>
</dbReference>
<reference evidence="1 2" key="3">
    <citation type="journal article" date="2015" name="Genome Announc.">
        <title>Draft Genome Sequence of the Archiascomycetous Yeast Saitoella complicata.</title>
        <authorList>
            <person name="Yamauchi K."/>
            <person name="Kondo S."/>
            <person name="Hamamoto M."/>
            <person name="Takahashi Y."/>
            <person name="Ogura Y."/>
            <person name="Hayashi T."/>
            <person name="Nishida H."/>
        </authorList>
    </citation>
    <scope>NUCLEOTIDE SEQUENCE [LARGE SCALE GENOMIC DNA]</scope>
    <source>
        <strain evidence="1 2">NRRL Y-17804</strain>
    </source>
</reference>
<protein>
    <submittedName>
        <fullName evidence="1">Uncharacterized protein</fullName>
    </submittedName>
</protein>
<proteinExistence type="predicted"/>
<accession>A0A0E9NJ92</accession>